<proteinExistence type="predicted"/>
<comment type="caution">
    <text evidence="2">The sequence shown here is derived from an EMBL/GenBank/DDBJ whole genome shotgun (WGS) entry which is preliminary data.</text>
</comment>
<name>A0AAJ0EN06_9PEZI</name>
<sequence length="110" mass="12011">MRLLIPWNTPRMLKAAFARHRTATKPSNSHQLVPDRHAHPREIIGPTPEPSDGYTAASDEESARIKRIIAKTQMVEELTQEVVDIFMSAGSSGAVASPLLNHGGGTNQLM</sequence>
<dbReference type="GeneID" id="85451850"/>
<evidence type="ECO:0000313" key="2">
    <source>
        <dbReference type="EMBL" id="KAK1658066.1"/>
    </source>
</evidence>
<evidence type="ECO:0000256" key="1">
    <source>
        <dbReference type="SAM" id="MobiDB-lite"/>
    </source>
</evidence>
<feature type="region of interest" description="Disordered" evidence="1">
    <location>
        <begin position="20"/>
        <end position="59"/>
    </location>
</feature>
<feature type="compositionally biased region" description="Basic and acidic residues" evidence="1">
    <location>
        <begin position="33"/>
        <end position="42"/>
    </location>
</feature>
<dbReference type="EMBL" id="JAHMHR010000079">
    <property type="protein sequence ID" value="KAK1658066.1"/>
    <property type="molecule type" value="Genomic_DNA"/>
</dbReference>
<dbReference type="RefSeq" id="XP_060422830.1">
    <property type="nucleotide sequence ID" value="XM_060567324.1"/>
</dbReference>
<accession>A0AAJ0EN06</accession>
<protein>
    <submittedName>
        <fullName evidence="2">Uncharacterized protein</fullName>
    </submittedName>
</protein>
<gene>
    <name evidence="2" type="ORF">BDP55DRAFT_405044</name>
</gene>
<reference evidence="2" key="1">
    <citation type="submission" date="2021-06" db="EMBL/GenBank/DDBJ databases">
        <title>Comparative genomics, transcriptomics and evolutionary studies reveal genomic signatures of adaptation to plant cell wall in hemibiotrophic fungi.</title>
        <authorList>
            <consortium name="DOE Joint Genome Institute"/>
            <person name="Baroncelli R."/>
            <person name="Diaz J.F."/>
            <person name="Benocci T."/>
            <person name="Peng M."/>
            <person name="Battaglia E."/>
            <person name="Haridas S."/>
            <person name="Andreopoulos W."/>
            <person name="Labutti K."/>
            <person name="Pangilinan J."/>
            <person name="Floch G.L."/>
            <person name="Makela M.R."/>
            <person name="Henrissat B."/>
            <person name="Grigoriev I.V."/>
            <person name="Crouch J.A."/>
            <person name="De Vries R.P."/>
            <person name="Sukno S.A."/>
            <person name="Thon M.R."/>
        </authorList>
    </citation>
    <scope>NUCLEOTIDE SEQUENCE</scope>
    <source>
        <strain evidence="2">CBS 193.32</strain>
    </source>
</reference>
<organism evidence="2 3">
    <name type="scientific">Colletotrichum godetiae</name>
    <dbReference type="NCBI Taxonomy" id="1209918"/>
    <lineage>
        <taxon>Eukaryota</taxon>
        <taxon>Fungi</taxon>
        <taxon>Dikarya</taxon>
        <taxon>Ascomycota</taxon>
        <taxon>Pezizomycotina</taxon>
        <taxon>Sordariomycetes</taxon>
        <taxon>Hypocreomycetidae</taxon>
        <taxon>Glomerellales</taxon>
        <taxon>Glomerellaceae</taxon>
        <taxon>Colletotrichum</taxon>
        <taxon>Colletotrichum acutatum species complex</taxon>
    </lineage>
</organism>
<keyword evidence="3" id="KW-1185">Reference proteome</keyword>
<dbReference type="AlphaFoldDB" id="A0AAJ0EN06"/>
<evidence type="ECO:0000313" key="3">
    <source>
        <dbReference type="Proteomes" id="UP001224890"/>
    </source>
</evidence>
<dbReference type="Proteomes" id="UP001224890">
    <property type="component" value="Unassembled WGS sequence"/>
</dbReference>